<evidence type="ECO:0000313" key="4">
    <source>
        <dbReference type="Proteomes" id="UP000030746"/>
    </source>
</evidence>
<feature type="transmembrane region" description="Helical" evidence="2">
    <location>
        <begin position="634"/>
        <end position="651"/>
    </location>
</feature>
<feature type="transmembrane region" description="Helical" evidence="2">
    <location>
        <begin position="786"/>
        <end position="802"/>
    </location>
</feature>
<dbReference type="Proteomes" id="UP000030746">
    <property type="component" value="Unassembled WGS sequence"/>
</dbReference>
<feature type="transmembrane region" description="Helical" evidence="2">
    <location>
        <begin position="124"/>
        <end position="147"/>
    </location>
</feature>
<feature type="transmembrane region" description="Helical" evidence="2">
    <location>
        <begin position="748"/>
        <end position="766"/>
    </location>
</feature>
<accession>V4CNL4</accession>
<gene>
    <name evidence="3" type="ORF">LOTGIDRAFT_230266</name>
</gene>
<sequence>MDPELHVKFGIEAVQTGGNSDNLPKFRFGVQTIETPTDDEDSDISSDFEAPTTLPHDYSDEDKVDLKELVDPGPYRYNKHTSVAALPCLILLIALGGELLLIITTLSAAFLILLNNEGENRKCVILFVLLFIPVHIYMLVTVFPLLWLSLWNFFLLLAVNGALILTAGWILLQFVSFRKEEPIFCQVIEQLLFTAYPTISVMLTSWVLSTILLLSVIPILQLLLGFVMLQIFLVPVVSSFKLKPEEDEDMNVIQQPIVVVMVTMLLLSPSVLHVLFAIFSPSTSSLFTSKSLIELCFIISLSLFMVTLLSIRQLIEYLGLQYSLVIKMRYISGAAATLLCYPVLQTFGLISHFLPWLPVSIVGFSILGIVLSWKKHKIVAISLMVALTVLMFYWIITLPWQLQYPFIFLHCNKIPISIFYILLGINSVLCLLCIYLSTYGTPELLGFFIVLESLVLVICEVCLQKSDLIKLPIIHATGIATSYMLYRLYMSHKLSQTTAIIGASIHLTKVTSALLDQINPSPITLLSSLLLLCLVFMCLKMFVFENRLNISQSQTLAGLCLLLLSLLVNIKTVISTLGYVLLLEQPSTSILIGLWLLIGGALVLLFTQFHPQQLQQQTENKQQQTENKQIDNDLNKLGLVMLLVSIIVFIIQPDIDLSLYSIFQWCELATMLVFTVILYSNISLNFNYLLLLSSILSICPSIRLVILIIGENWDVISVVVYYISTTILIILLIIYIKIESFIQLSDTYIQYLCICEISSQIMLLIWESFNSSKSTSLLDLPTFKSLLLSSLYLSIILKLLSYKKVPGILPTVSKDEEKVRPLLPIIANTTCFISFILLCLQGPVDGFLHDMWCCGASLIFMCLQKDILLFSNLREYNQNTPTSVAAITALIITTFYRNYTFVTPSLFRYCLKVLELLILPSTVPVYVILWTIMWRHEILSEKTVIFCLPLNAVLLYASTSYTSVVLSLTGIGVGLYMIAYKLPMLPYGSHEYYDK</sequence>
<dbReference type="AlphaFoldDB" id="V4CNL4"/>
<feature type="transmembrane region" description="Helical" evidence="2">
    <location>
        <begin position="953"/>
        <end position="979"/>
    </location>
</feature>
<proteinExistence type="predicted"/>
<dbReference type="HOGENOM" id="CLU_311540_0_0_1"/>
<feature type="region of interest" description="Disordered" evidence="1">
    <location>
        <begin position="35"/>
        <end position="59"/>
    </location>
</feature>
<feature type="transmembrane region" description="Helical" evidence="2">
    <location>
        <begin position="686"/>
        <end position="709"/>
    </location>
</feature>
<feature type="transmembrane region" description="Helical" evidence="2">
    <location>
        <begin position="913"/>
        <end position="932"/>
    </location>
</feature>
<dbReference type="GeneID" id="20248251"/>
<feature type="transmembrane region" description="Helical" evidence="2">
    <location>
        <begin position="884"/>
        <end position="901"/>
    </location>
</feature>
<dbReference type="PANTHER" id="PTHR35313">
    <property type="entry name" value="NO EXINE FORMATION 1"/>
    <property type="match status" value="1"/>
</dbReference>
<organism evidence="3 4">
    <name type="scientific">Lottia gigantea</name>
    <name type="common">Giant owl limpet</name>
    <dbReference type="NCBI Taxonomy" id="225164"/>
    <lineage>
        <taxon>Eukaryota</taxon>
        <taxon>Metazoa</taxon>
        <taxon>Spiralia</taxon>
        <taxon>Lophotrochozoa</taxon>
        <taxon>Mollusca</taxon>
        <taxon>Gastropoda</taxon>
        <taxon>Patellogastropoda</taxon>
        <taxon>Lottioidea</taxon>
        <taxon>Lottiidae</taxon>
        <taxon>Lottia</taxon>
    </lineage>
</organism>
<name>V4CNL4_LOTGI</name>
<feature type="transmembrane region" description="Helical" evidence="2">
    <location>
        <begin position="153"/>
        <end position="172"/>
    </location>
</feature>
<feature type="transmembrane region" description="Helical" evidence="2">
    <location>
        <begin position="556"/>
        <end position="582"/>
    </location>
</feature>
<dbReference type="OMA" id="SWTYRSD"/>
<feature type="transmembrane region" description="Helical" evidence="2">
    <location>
        <begin position="588"/>
        <end position="607"/>
    </location>
</feature>
<keyword evidence="2" id="KW-0472">Membrane</keyword>
<feature type="transmembrane region" description="Helical" evidence="2">
    <location>
        <begin position="378"/>
        <end position="396"/>
    </location>
</feature>
<dbReference type="RefSeq" id="XP_009045472.1">
    <property type="nucleotide sequence ID" value="XM_009047224.1"/>
</dbReference>
<evidence type="ECO:0000256" key="2">
    <source>
        <dbReference type="SAM" id="Phobius"/>
    </source>
</evidence>
<feature type="transmembrane region" description="Helical" evidence="2">
    <location>
        <begin position="219"/>
        <end position="237"/>
    </location>
</feature>
<feature type="transmembrane region" description="Helical" evidence="2">
    <location>
        <begin position="416"/>
        <end position="437"/>
    </location>
</feature>
<feature type="transmembrane region" description="Helical" evidence="2">
    <location>
        <begin position="444"/>
        <end position="463"/>
    </location>
</feature>
<feature type="transmembrane region" description="Helical" evidence="2">
    <location>
        <begin position="521"/>
        <end position="544"/>
    </location>
</feature>
<keyword evidence="2" id="KW-1133">Transmembrane helix</keyword>
<feature type="transmembrane region" description="Helical" evidence="2">
    <location>
        <begin position="715"/>
        <end position="736"/>
    </location>
</feature>
<dbReference type="EMBL" id="KB199905">
    <property type="protein sequence ID" value="ESP03990.1"/>
    <property type="molecule type" value="Genomic_DNA"/>
</dbReference>
<reference evidence="3 4" key="1">
    <citation type="journal article" date="2013" name="Nature">
        <title>Insights into bilaterian evolution from three spiralian genomes.</title>
        <authorList>
            <person name="Simakov O."/>
            <person name="Marletaz F."/>
            <person name="Cho S.J."/>
            <person name="Edsinger-Gonzales E."/>
            <person name="Havlak P."/>
            <person name="Hellsten U."/>
            <person name="Kuo D.H."/>
            <person name="Larsson T."/>
            <person name="Lv J."/>
            <person name="Arendt D."/>
            <person name="Savage R."/>
            <person name="Osoegawa K."/>
            <person name="de Jong P."/>
            <person name="Grimwood J."/>
            <person name="Chapman J.A."/>
            <person name="Shapiro H."/>
            <person name="Aerts A."/>
            <person name="Otillar R.P."/>
            <person name="Terry A.Y."/>
            <person name="Boore J.L."/>
            <person name="Grigoriev I.V."/>
            <person name="Lindberg D.R."/>
            <person name="Seaver E.C."/>
            <person name="Weisblat D.A."/>
            <person name="Putnam N.H."/>
            <person name="Rokhsar D.S."/>
        </authorList>
    </citation>
    <scope>NUCLEOTIDE SEQUENCE [LARGE SCALE GENOMIC DNA]</scope>
</reference>
<feature type="transmembrane region" description="Helical" evidence="2">
    <location>
        <begin position="257"/>
        <end position="279"/>
    </location>
</feature>
<evidence type="ECO:0000256" key="1">
    <source>
        <dbReference type="SAM" id="MobiDB-lite"/>
    </source>
</evidence>
<dbReference type="PANTHER" id="PTHR35313:SF1">
    <property type="entry name" value="NO EXINE FORMATION 1"/>
    <property type="match status" value="1"/>
</dbReference>
<dbReference type="CTD" id="20248251"/>
<feature type="compositionally biased region" description="Acidic residues" evidence="1">
    <location>
        <begin position="36"/>
        <end position="46"/>
    </location>
</feature>
<evidence type="ECO:0000313" key="3">
    <source>
        <dbReference type="EMBL" id="ESP03990.1"/>
    </source>
</evidence>
<feature type="transmembrane region" description="Helical" evidence="2">
    <location>
        <begin position="291"/>
        <end position="309"/>
    </location>
</feature>
<feature type="transmembrane region" description="Helical" evidence="2">
    <location>
        <begin position="822"/>
        <end position="840"/>
    </location>
</feature>
<feature type="transmembrane region" description="Helical" evidence="2">
    <location>
        <begin position="84"/>
        <end position="112"/>
    </location>
</feature>
<dbReference type="KEGG" id="lgi:LOTGIDRAFT_230266"/>
<keyword evidence="4" id="KW-1185">Reference proteome</keyword>
<keyword evidence="2" id="KW-0812">Transmembrane</keyword>
<protein>
    <submittedName>
        <fullName evidence="3">Uncharacterized protein</fullName>
    </submittedName>
</protein>
<dbReference type="OrthoDB" id="10046650at2759"/>
<feature type="transmembrane region" description="Helical" evidence="2">
    <location>
        <begin position="353"/>
        <end position="371"/>
    </location>
</feature>
<feature type="transmembrane region" description="Helical" evidence="2">
    <location>
        <begin position="657"/>
        <end position="679"/>
    </location>
</feature>